<dbReference type="Proteomes" id="UP000218811">
    <property type="component" value="Unassembled WGS sequence"/>
</dbReference>
<dbReference type="InterPro" id="IPR024621">
    <property type="entry name" value="Mba1"/>
</dbReference>
<dbReference type="OrthoDB" id="19619at2759"/>
<accession>A0A2H3J6I6</accession>
<evidence type="ECO:0000313" key="4">
    <source>
        <dbReference type="EMBL" id="PCH35383.1"/>
    </source>
</evidence>
<protein>
    <recommendedName>
        <fullName evidence="6">Tim44-like domain-containing protein</fullName>
    </recommendedName>
</protein>
<dbReference type="Gene3D" id="3.10.450.240">
    <property type="match status" value="1"/>
</dbReference>
<dbReference type="GO" id="GO:0032979">
    <property type="term" value="P:protein insertion into mitochondrial inner membrane from matrix"/>
    <property type="evidence" value="ECO:0007669"/>
    <property type="project" value="InterPro"/>
</dbReference>
<keyword evidence="3" id="KW-0496">Mitochondrion</keyword>
<dbReference type="PANTHER" id="PTHR28554:SF1">
    <property type="entry name" value="LARGE RIBOSOMAL SUBUNIT PROTEIN ML45"/>
    <property type="match status" value="1"/>
</dbReference>
<reference evidence="4 5" key="1">
    <citation type="journal article" date="2012" name="Science">
        <title>The Paleozoic origin of enzymatic lignin decomposition reconstructed from 31 fungal genomes.</title>
        <authorList>
            <person name="Floudas D."/>
            <person name="Binder M."/>
            <person name="Riley R."/>
            <person name="Barry K."/>
            <person name="Blanchette R.A."/>
            <person name="Henrissat B."/>
            <person name="Martinez A.T."/>
            <person name="Otillar R."/>
            <person name="Spatafora J.W."/>
            <person name="Yadav J.S."/>
            <person name="Aerts A."/>
            <person name="Benoit I."/>
            <person name="Boyd A."/>
            <person name="Carlson A."/>
            <person name="Copeland A."/>
            <person name="Coutinho P.M."/>
            <person name="de Vries R.P."/>
            <person name="Ferreira P."/>
            <person name="Findley K."/>
            <person name="Foster B."/>
            <person name="Gaskell J."/>
            <person name="Glotzer D."/>
            <person name="Gorecki P."/>
            <person name="Heitman J."/>
            <person name="Hesse C."/>
            <person name="Hori C."/>
            <person name="Igarashi K."/>
            <person name="Jurgens J.A."/>
            <person name="Kallen N."/>
            <person name="Kersten P."/>
            <person name="Kohler A."/>
            <person name="Kuees U."/>
            <person name="Kumar T.K.A."/>
            <person name="Kuo A."/>
            <person name="LaButti K."/>
            <person name="Larrondo L.F."/>
            <person name="Lindquist E."/>
            <person name="Ling A."/>
            <person name="Lombard V."/>
            <person name="Lucas S."/>
            <person name="Lundell T."/>
            <person name="Martin R."/>
            <person name="McLaughlin D.J."/>
            <person name="Morgenstern I."/>
            <person name="Morin E."/>
            <person name="Murat C."/>
            <person name="Nagy L.G."/>
            <person name="Nolan M."/>
            <person name="Ohm R.A."/>
            <person name="Patyshakuliyeva A."/>
            <person name="Rokas A."/>
            <person name="Ruiz-Duenas F.J."/>
            <person name="Sabat G."/>
            <person name="Salamov A."/>
            <person name="Samejima M."/>
            <person name="Schmutz J."/>
            <person name="Slot J.C."/>
            <person name="St John F."/>
            <person name="Stenlid J."/>
            <person name="Sun H."/>
            <person name="Sun S."/>
            <person name="Syed K."/>
            <person name="Tsang A."/>
            <person name="Wiebenga A."/>
            <person name="Young D."/>
            <person name="Pisabarro A."/>
            <person name="Eastwood D.C."/>
            <person name="Martin F."/>
            <person name="Cullen D."/>
            <person name="Grigoriev I.V."/>
            <person name="Hibbett D.S."/>
        </authorList>
    </citation>
    <scope>NUCLEOTIDE SEQUENCE [LARGE SCALE GENOMIC DNA]</scope>
    <source>
        <strain evidence="4 5">MD-104</strain>
    </source>
</reference>
<dbReference type="GO" id="GO:0005743">
    <property type="term" value="C:mitochondrial inner membrane"/>
    <property type="evidence" value="ECO:0007669"/>
    <property type="project" value="InterPro"/>
</dbReference>
<sequence length="305" mass="35058">MALRHSGKCIDIALRGPSTRNLVAVRHPLLASIPRRCYATKTKVKEKEKEVVTNEEFLAEYEKMRHIAHKIQVDPWGVRVQTLDLIIPSLMSKKKDAALRDHWSSFKSTLRNWSLNILSMRRMAADKGFPGIKNTHPWHPQVLAVKSTKDSAWIAPIRKAALDTYLKLNSAVANRDEKTIKALAIGDMQSHYLNLARKQDPSRVYAWKFHGERSPCRVVSIRSLPGFLGQKVPNNGSRLLVQALVRFDTFQSLNVYSKKGVLLHEQTDPKPVVEYLVVQKRLWYDTPWAFRDRIYEGLEPRFKAL</sequence>
<dbReference type="InterPro" id="IPR051975">
    <property type="entry name" value="mtLSU_mL45"/>
</dbReference>
<dbReference type="AlphaFoldDB" id="A0A2H3J6I6"/>
<evidence type="ECO:0008006" key="6">
    <source>
        <dbReference type="Google" id="ProtNLM"/>
    </source>
</evidence>
<gene>
    <name evidence="4" type="ORF">WOLCODRAFT_139877</name>
</gene>
<dbReference type="OMA" id="VFQKRMW"/>
<keyword evidence="5" id="KW-1185">Reference proteome</keyword>
<evidence type="ECO:0000256" key="1">
    <source>
        <dbReference type="ARBA" id="ARBA00004173"/>
    </source>
</evidence>
<evidence type="ECO:0000256" key="3">
    <source>
        <dbReference type="ARBA" id="ARBA00023128"/>
    </source>
</evidence>
<comment type="subcellular location">
    <subcellularLocation>
        <location evidence="1">Mitochondrion</location>
    </subcellularLocation>
</comment>
<evidence type="ECO:0000313" key="5">
    <source>
        <dbReference type="Proteomes" id="UP000218811"/>
    </source>
</evidence>
<proteinExistence type="predicted"/>
<keyword evidence="2" id="KW-0809">Transit peptide</keyword>
<name>A0A2H3J6I6_WOLCO</name>
<dbReference type="STRING" id="742152.A0A2H3J6I6"/>
<dbReference type="EMBL" id="KB467843">
    <property type="protein sequence ID" value="PCH35383.1"/>
    <property type="molecule type" value="Genomic_DNA"/>
</dbReference>
<dbReference type="Pfam" id="PF07961">
    <property type="entry name" value="MBA1"/>
    <property type="match status" value="1"/>
</dbReference>
<evidence type="ECO:0000256" key="2">
    <source>
        <dbReference type="ARBA" id="ARBA00022946"/>
    </source>
</evidence>
<organism evidence="4 5">
    <name type="scientific">Wolfiporia cocos (strain MD-104)</name>
    <name type="common">Brown rot fungus</name>
    <dbReference type="NCBI Taxonomy" id="742152"/>
    <lineage>
        <taxon>Eukaryota</taxon>
        <taxon>Fungi</taxon>
        <taxon>Dikarya</taxon>
        <taxon>Basidiomycota</taxon>
        <taxon>Agaricomycotina</taxon>
        <taxon>Agaricomycetes</taxon>
        <taxon>Polyporales</taxon>
        <taxon>Phaeolaceae</taxon>
        <taxon>Wolfiporia</taxon>
    </lineage>
</organism>
<dbReference type="PANTHER" id="PTHR28554">
    <property type="entry name" value="39S RIBOSOMAL PROTEIN L45, MITOCHONDRIAL"/>
    <property type="match status" value="1"/>
</dbReference>